<dbReference type="InterPro" id="IPR034904">
    <property type="entry name" value="FSCA_dom_sf"/>
</dbReference>
<evidence type="ECO:0000313" key="3">
    <source>
        <dbReference type="Proteomes" id="UP000290657"/>
    </source>
</evidence>
<dbReference type="RefSeq" id="WP_128996820.1">
    <property type="nucleotide sequence ID" value="NZ_PDKN01000008.1"/>
</dbReference>
<protein>
    <submittedName>
        <fullName evidence="2">FeS assembly SUF system protein</fullName>
    </submittedName>
</protein>
<dbReference type="InterPro" id="IPR052339">
    <property type="entry name" value="Fe-S_Maturation_MIP18"/>
</dbReference>
<comment type="caution">
    <text evidence="2">The sequence shown here is derived from an EMBL/GenBank/DDBJ whole genome shotgun (WGS) entry which is preliminary data.</text>
</comment>
<dbReference type="PANTHER" id="PTHR42831">
    <property type="entry name" value="FE-S PROTEIN MATURATION AUXILIARY FACTOR YITW"/>
    <property type="match status" value="1"/>
</dbReference>
<proteinExistence type="predicted"/>
<organism evidence="2 3">
    <name type="scientific">Candidatus Marinarcus aquaticus</name>
    <dbReference type="NCBI Taxonomy" id="2044504"/>
    <lineage>
        <taxon>Bacteria</taxon>
        <taxon>Pseudomonadati</taxon>
        <taxon>Campylobacterota</taxon>
        <taxon>Epsilonproteobacteria</taxon>
        <taxon>Campylobacterales</taxon>
        <taxon>Arcobacteraceae</taxon>
        <taxon>Candidatus Marinarcus</taxon>
    </lineage>
</organism>
<dbReference type="EMBL" id="PDKN01000008">
    <property type="protein sequence ID" value="RXJ55274.1"/>
    <property type="molecule type" value="Genomic_DNA"/>
</dbReference>
<feature type="domain" description="MIP18 family-like" evidence="1">
    <location>
        <begin position="11"/>
        <end position="86"/>
    </location>
</feature>
<sequence>MSELFNTKEIKEKIIQKLKNIYDPEIPVNIYDLGLIYSIELETKENYLHCIIDMTLTSPSCPVADALVDQVQYVAQSVDEVDEARVNLTFTPPWDKSKLTEEGREMMILSGAII</sequence>
<reference evidence="2 3" key="1">
    <citation type="submission" date="2017-10" db="EMBL/GenBank/DDBJ databases">
        <title>Genomics of the genus Arcobacter.</title>
        <authorList>
            <person name="Perez-Cataluna A."/>
            <person name="Figueras M.J."/>
        </authorList>
    </citation>
    <scope>NUCLEOTIDE SEQUENCE [LARGE SCALE GENOMIC DNA]</scope>
    <source>
        <strain evidence="2 3">CECT 8987</strain>
    </source>
</reference>
<accession>A0A4Q0XPI1</accession>
<evidence type="ECO:0000259" key="1">
    <source>
        <dbReference type="Pfam" id="PF01883"/>
    </source>
</evidence>
<keyword evidence="3" id="KW-1185">Reference proteome</keyword>
<evidence type="ECO:0000313" key="2">
    <source>
        <dbReference type="EMBL" id="RXJ55274.1"/>
    </source>
</evidence>
<dbReference type="InterPro" id="IPR002744">
    <property type="entry name" value="MIP18-like"/>
</dbReference>
<dbReference type="Pfam" id="PF01883">
    <property type="entry name" value="FeS_assembly_P"/>
    <property type="match status" value="1"/>
</dbReference>
<dbReference type="Gene3D" id="3.30.300.130">
    <property type="entry name" value="Fe-S cluster assembly (FSCA)"/>
    <property type="match status" value="1"/>
</dbReference>
<dbReference type="SUPFAM" id="SSF117916">
    <property type="entry name" value="Fe-S cluster assembly (FSCA) domain-like"/>
    <property type="match status" value="1"/>
</dbReference>
<name>A0A4Q0XPI1_9BACT</name>
<gene>
    <name evidence="2" type="ORF">CRV04_10575</name>
</gene>
<dbReference type="OrthoDB" id="9805360at2"/>
<dbReference type="Proteomes" id="UP000290657">
    <property type="component" value="Unassembled WGS sequence"/>
</dbReference>
<dbReference type="AlphaFoldDB" id="A0A4Q0XPI1"/>
<dbReference type="PANTHER" id="PTHR42831:SF1">
    <property type="entry name" value="FE-S PROTEIN MATURATION AUXILIARY FACTOR YITW"/>
    <property type="match status" value="1"/>
</dbReference>